<dbReference type="Gene3D" id="2.160.20.10">
    <property type="entry name" value="Single-stranded right-handed beta-helix, Pectin lyase-like"/>
    <property type="match status" value="1"/>
</dbReference>
<proteinExistence type="inferred from homology"/>
<dbReference type="SMART" id="SM00710">
    <property type="entry name" value="PbH1"/>
    <property type="match status" value="5"/>
</dbReference>
<keyword evidence="3" id="KW-0479">Metal-binding</keyword>
<evidence type="ECO:0000259" key="5">
    <source>
        <dbReference type="Pfam" id="PF18962"/>
    </source>
</evidence>
<reference evidence="6 7" key="1">
    <citation type="journal article" date="2019" name="Environ. Microbiol.">
        <title>Genomics insights into ecotype formation of ammonia-oxidizing archaea in the deep ocean.</title>
        <authorList>
            <person name="Wang Y."/>
            <person name="Huang J.M."/>
            <person name="Cui G.J."/>
            <person name="Nunoura T."/>
            <person name="Takaki Y."/>
            <person name="Li W.L."/>
            <person name="Li J."/>
            <person name="Gao Z.M."/>
            <person name="Takai K."/>
            <person name="Zhang A.Q."/>
            <person name="Stepanauskas R."/>
        </authorList>
    </citation>
    <scope>NUCLEOTIDE SEQUENCE [LARGE SCALE GENOMIC DNA]</scope>
    <source>
        <strain evidence="6 7">L15b</strain>
    </source>
</reference>
<feature type="non-terminal residue" evidence="6">
    <location>
        <position position="1"/>
    </location>
</feature>
<evidence type="ECO:0000256" key="3">
    <source>
        <dbReference type="ARBA" id="ARBA00022723"/>
    </source>
</evidence>
<dbReference type="EMBL" id="JACASV010000054">
    <property type="protein sequence ID" value="NWJ43775.1"/>
    <property type="molecule type" value="Genomic_DNA"/>
</dbReference>
<evidence type="ECO:0000256" key="1">
    <source>
        <dbReference type="ARBA" id="ARBA00001947"/>
    </source>
</evidence>
<dbReference type="InterPro" id="IPR026444">
    <property type="entry name" value="Secre_tail"/>
</dbReference>
<evidence type="ECO:0000313" key="7">
    <source>
        <dbReference type="Proteomes" id="UP000523105"/>
    </source>
</evidence>
<dbReference type="PROSITE" id="PS00133">
    <property type="entry name" value="CARBOXYPEPT_ZN_2"/>
    <property type="match status" value="1"/>
</dbReference>
<dbReference type="Proteomes" id="UP000523105">
    <property type="component" value="Unassembled WGS sequence"/>
</dbReference>
<feature type="domain" description="Secretion system C-terminal sorting" evidence="5">
    <location>
        <begin position="811"/>
        <end position="886"/>
    </location>
</feature>
<dbReference type="InterPro" id="IPR012334">
    <property type="entry name" value="Pectin_lyas_fold"/>
</dbReference>
<organism evidence="6 7">
    <name type="scientific">Marine Group I thaumarchaeote</name>
    <dbReference type="NCBI Taxonomy" id="2511932"/>
    <lineage>
        <taxon>Archaea</taxon>
        <taxon>Nitrososphaerota</taxon>
        <taxon>Marine Group I</taxon>
    </lineage>
</organism>
<comment type="caution">
    <text evidence="6">The sequence shown here is derived from an EMBL/GenBank/DDBJ whole genome shotgun (WGS) entry which is preliminary data.</text>
</comment>
<dbReference type="InterPro" id="IPR011050">
    <property type="entry name" value="Pectin_lyase_fold/virulence"/>
</dbReference>
<dbReference type="InterPro" id="IPR057247">
    <property type="entry name" value="CARBOXYPEPT_ZN_2"/>
</dbReference>
<evidence type="ECO:0000313" key="6">
    <source>
        <dbReference type="EMBL" id="NWJ43775.1"/>
    </source>
</evidence>
<keyword evidence="4" id="KW-0862">Zinc</keyword>
<evidence type="ECO:0000256" key="2">
    <source>
        <dbReference type="ARBA" id="ARBA00005988"/>
    </source>
</evidence>
<dbReference type="NCBIfam" id="TIGR04183">
    <property type="entry name" value="Por_Secre_tail"/>
    <property type="match status" value="1"/>
</dbReference>
<dbReference type="GO" id="GO:0046872">
    <property type="term" value="F:metal ion binding"/>
    <property type="evidence" value="ECO:0007669"/>
    <property type="project" value="UniProtKB-KW"/>
</dbReference>
<evidence type="ECO:0000256" key="4">
    <source>
        <dbReference type="ARBA" id="ARBA00022833"/>
    </source>
</evidence>
<comment type="similarity">
    <text evidence="2">Belongs to the peptidase M14 family.</text>
</comment>
<gene>
    <name evidence="6" type="ORF">HX837_06205</name>
</gene>
<name>A0A7K4MQB5_9ARCH</name>
<protein>
    <submittedName>
        <fullName evidence="6">T9SS type A sorting domain-containing protein</fullName>
    </submittedName>
</protein>
<dbReference type="AlphaFoldDB" id="A0A7K4MQB5"/>
<dbReference type="InterPro" id="IPR006626">
    <property type="entry name" value="PbH1"/>
</dbReference>
<dbReference type="Pfam" id="PF18962">
    <property type="entry name" value="Por_Secre_tail"/>
    <property type="match status" value="1"/>
</dbReference>
<comment type="cofactor">
    <cofactor evidence="1">
        <name>Zn(2+)</name>
        <dbReference type="ChEBI" id="CHEBI:29105"/>
    </cofactor>
</comment>
<dbReference type="SUPFAM" id="SSF51126">
    <property type="entry name" value="Pectin lyase-like"/>
    <property type="match status" value="1"/>
</dbReference>
<accession>A0A7K4MQB5</accession>
<sequence length="889" mass="93457">SDCGCVDAGNSGDDCDDCNGTPNGSATDDSCEECSGGNSGHDANSDKDCNGDCFGTALEDSCGECSGGNSDHLAEGDIDCNGDCFGTATLDSCEECSGGNSGHLADSDIDDFGLCFNGNSLQGAINSADAGGIVTVPGGTYDETATINKTLTLTGSGSITGGVVIAADDVTVDGLSLSGEPSQKSTVIFVDGSTVRNNVTISNCTIDGESTGKYAFYGSNALTGDLSFDGNTIQNISTWYVIDNTTSGSAANALDNVVFSNNTLVNVTGSIAFRGMVTDPMTSATINNNIANDSGTLTDFWAFVEVDNSEHVEAVGNEVHGLQGLEGSVSWETHQVFQFWSQAGDWSVDIHDNDLSGNEIGIAIATGGAFFVPSGSIYDNDFSDNIIAITAETWGPGDGDCGDDPGARVNAENNYFGNTGPISDWTSSTATCWVDAEPFYLDADMTTLAAEDCAGTWDGSATDDSCGECSGGNSGHEADSDQDCNGDCFGDSYEDDGGTCDNDVSNDCAQYSIELDRIDLVSFYALPDDNSIGNVLSGIEGLNPGVLGEGTSAIFVNNLGWIGGLLSIDQQDGYWIKVTGETDLNVEGLPTDPGTVYSLHGGSNLISYPFAGSAPIVETIPEDAQSSIIGIIAEGDAAYNSEEGWVGLMDLSGTEGYWFITSEDVEFVYNPPASDNNLTRQTKSRKMLPEAYFFAQSTQQAFYFVKSAEIDGIPLDVNDLIIAYNGDVVVGARYWYGETTDVPAMGTDGSTIYAGYGEAGDKITFKVLDASTNSLIDMESEGETTWQNLGMSVIQLTNKVIPEEISFSSAYPNPFNPVTMVSMSIPTEMEVHVTIHDMLGREIAKLANGVYSTGNYELHWDASYHASGIYFVKMIAGGQTNIQKLMLIK</sequence>
<dbReference type="Gene3D" id="2.60.40.4070">
    <property type="match status" value="1"/>
</dbReference>